<dbReference type="GO" id="GO:0000976">
    <property type="term" value="F:transcription cis-regulatory region binding"/>
    <property type="evidence" value="ECO:0007669"/>
    <property type="project" value="TreeGrafter"/>
</dbReference>
<dbReference type="CDD" id="cd06291">
    <property type="entry name" value="PBP1_Qymf-like"/>
    <property type="match status" value="1"/>
</dbReference>
<protein>
    <submittedName>
        <fullName evidence="7">Transcriptional regulator, LacI family</fullName>
    </submittedName>
</protein>
<proteinExistence type="predicted"/>
<dbReference type="InterPro" id="IPR010982">
    <property type="entry name" value="Lambda_DNA-bd_dom_sf"/>
</dbReference>
<dbReference type="eggNOG" id="COG1609">
    <property type="taxonomic scope" value="Bacteria"/>
</dbReference>
<evidence type="ECO:0000256" key="4">
    <source>
        <dbReference type="ARBA" id="ARBA00023163"/>
    </source>
</evidence>
<dbReference type="PRINTS" id="PR00036">
    <property type="entry name" value="HTHLACI"/>
</dbReference>
<dbReference type="AlphaFoldDB" id="D9R4M5"/>
<dbReference type="SUPFAM" id="SSF47413">
    <property type="entry name" value="lambda repressor-like DNA-binding domains"/>
    <property type="match status" value="1"/>
</dbReference>
<feature type="domain" description="HTH lacI-type" evidence="5">
    <location>
        <begin position="2"/>
        <end position="56"/>
    </location>
</feature>
<dbReference type="HOGENOM" id="CLU_037628_6_0_9"/>
<dbReference type="GO" id="GO:0003700">
    <property type="term" value="F:DNA-binding transcription factor activity"/>
    <property type="evidence" value="ECO:0007669"/>
    <property type="project" value="TreeGrafter"/>
</dbReference>
<dbReference type="Pfam" id="PF00356">
    <property type="entry name" value="LacI"/>
    <property type="match status" value="1"/>
</dbReference>
<evidence type="ECO:0000259" key="5">
    <source>
        <dbReference type="PROSITE" id="PS50932"/>
    </source>
</evidence>
<dbReference type="SUPFAM" id="SSF53822">
    <property type="entry name" value="Periplasmic binding protein-like I"/>
    <property type="match status" value="1"/>
</dbReference>
<evidence type="ECO:0000256" key="3">
    <source>
        <dbReference type="ARBA" id="ARBA00023125"/>
    </source>
</evidence>
<organism evidence="7 8">
    <name type="scientific">Lacrimispora saccharolytica (strain ATCC 35040 / DSM 2544 / NRCC 2533 / WM1)</name>
    <name type="common">Clostridium saccharolyticum</name>
    <dbReference type="NCBI Taxonomy" id="610130"/>
    <lineage>
        <taxon>Bacteria</taxon>
        <taxon>Bacillati</taxon>
        <taxon>Bacillota</taxon>
        <taxon>Clostridia</taxon>
        <taxon>Lachnospirales</taxon>
        <taxon>Lachnospiraceae</taxon>
        <taxon>Lacrimispora</taxon>
    </lineage>
</organism>
<dbReference type="PROSITE" id="PS50943">
    <property type="entry name" value="HTH_CROC1"/>
    <property type="match status" value="1"/>
</dbReference>
<dbReference type="STRING" id="610130.Closa_0581"/>
<dbReference type="Gene3D" id="3.40.50.2300">
    <property type="match status" value="2"/>
</dbReference>
<dbReference type="InterPro" id="IPR028082">
    <property type="entry name" value="Peripla_BP_I"/>
</dbReference>
<dbReference type="RefSeq" id="WP_013271305.1">
    <property type="nucleotide sequence ID" value="NC_014376.1"/>
</dbReference>
<evidence type="ECO:0000313" key="8">
    <source>
        <dbReference type="Proteomes" id="UP000001662"/>
    </source>
</evidence>
<keyword evidence="8" id="KW-1185">Reference proteome</keyword>
<dbReference type="CDD" id="cd01392">
    <property type="entry name" value="HTH_LacI"/>
    <property type="match status" value="1"/>
</dbReference>
<dbReference type="InterPro" id="IPR001387">
    <property type="entry name" value="Cro/C1-type_HTH"/>
</dbReference>
<evidence type="ECO:0000256" key="2">
    <source>
        <dbReference type="ARBA" id="ARBA00023015"/>
    </source>
</evidence>
<keyword evidence="4" id="KW-0804">Transcription</keyword>
<dbReference type="PANTHER" id="PTHR30146">
    <property type="entry name" value="LACI-RELATED TRANSCRIPTIONAL REPRESSOR"/>
    <property type="match status" value="1"/>
</dbReference>
<name>D9R4M5_LACSW</name>
<sequence length="327" mass="36173">MSTLKDVAEMAGVTVTTVSRVINNRGYLSEETKQKVKQAMRELHYQPNELARSLSKQVTNTIGIITPHITHPYFAQLISQLENAASKRGFKILLCNSKEDLSREAEYIDLCKSNRVTGIIFCGMILASEQYTQQGIPFVAIECNSPLCATTILCDNYVGGRLAAEHLIACGCKNLIHFSGIIDQEMPGDSRAQAFKEVCLKHQVAFESIWTKDNTYYSMDYHDSIRQTLAKYPDTDGIFASSDLIAAQVIQVCTEMGKRIPNDIKLVGFDDVALSTLTTPQISTIHQPTKEMAEMAVDSLIKNSGKETAPSKIVLPVSLIKRQSTGQ</sequence>
<evidence type="ECO:0000259" key="6">
    <source>
        <dbReference type="PROSITE" id="PS50943"/>
    </source>
</evidence>
<dbReference type="KEGG" id="csh:Closa_0581"/>
<accession>D9R4M5</accession>
<reference evidence="7" key="1">
    <citation type="submission" date="2010-07" db="EMBL/GenBank/DDBJ databases">
        <title>Complete sequence of Clostridium saccharolyticum WM1.</title>
        <authorList>
            <consortium name="US DOE Joint Genome Institute"/>
            <person name="Lucas S."/>
            <person name="Copeland A."/>
            <person name="Lapidus A."/>
            <person name="Cheng J.-F."/>
            <person name="Bruce D."/>
            <person name="Goodwin L."/>
            <person name="Pitluck S."/>
            <person name="Chertkov O."/>
            <person name="Detter J.C."/>
            <person name="Han C."/>
            <person name="Tapia R."/>
            <person name="Land M."/>
            <person name="Hauser L."/>
            <person name="Chang Y.-J."/>
            <person name="Jeffries C."/>
            <person name="Kyrpides N."/>
            <person name="Ivanova N."/>
            <person name="Mikhailova N."/>
            <person name="Mouttaki H."/>
            <person name="Lin L."/>
            <person name="Zhou J."/>
            <person name="Hemme C.L."/>
            <person name="Woyke T."/>
        </authorList>
    </citation>
    <scope>NUCLEOTIDE SEQUENCE [LARGE SCALE GENOMIC DNA]</scope>
    <source>
        <strain evidence="7">WM1</strain>
    </source>
</reference>
<dbReference type="PANTHER" id="PTHR30146:SF95">
    <property type="entry name" value="RIBOSE OPERON REPRESSOR"/>
    <property type="match status" value="1"/>
</dbReference>
<dbReference type="Proteomes" id="UP000001662">
    <property type="component" value="Chromosome"/>
</dbReference>
<dbReference type="SMART" id="SM00354">
    <property type="entry name" value="HTH_LACI"/>
    <property type="match status" value="1"/>
</dbReference>
<gene>
    <name evidence="7" type="ordered locus">Closa_0581</name>
</gene>
<dbReference type="EMBL" id="CP002109">
    <property type="protein sequence ID" value="ADL03209.1"/>
    <property type="molecule type" value="Genomic_DNA"/>
</dbReference>
<dbReference type="Pfam" id="PF13377">
    <property type="entry name" value="Peripla_BP_3"/>
    <property type="match status" value="1"/>
</dbReference>
<dbReference type="OrthoDB" id="9796186at2"/>
<keyword evidence="3" id="KW-0238">DNA-binding</keyword>
<dbReference type="InterPro" id="IPR000843">
    <property type="entry name" value="HTH_LacI"/>
</dbReference>
<dbReference type="InterPro" id="IPR046335">
    <property type="entry name" value="LacI/GalR-like_sensor"/>
</dbReference>
<dbReference type="Gene3D" id="1.10.260.40">
    <property type="entry name" value="lambda repressor-like DNA-binding domains"/>
    <property type="match status" value="1"/>
</dbReference>
<keyword evidence="2" id="KW-0805">Transcription regulation</keyword>
<dbReference type="PROSITE" id="PS00356">
    <property type="entry name" value="HTH_LACI_1"/>
    <property type="match status" value="1"/>
</dbReference>
<dbReference type="PROSITE" id="PS50932">
    <property type="entry name" value="HTH_LACI_2"/>
    <property type="match status" value="1"/>
</dbReference>
<feature type="domain" description="HTH cro/C1-type" evidence="6">
    <location>
        <begin position="3"/>
        <end position="50"/>
    </location>
</feature>
<evidence type="ECO:0000313" key="7">
    <source>
        <dbReference type="EMBL" id="ADL03209.1"/>
    </source>
</evidence>
<dbReference type="PaxDb" id="610130-Closa_0581"/>
<evidence type="ECO:0000256" key="1">
    <source>
        <dbReference type="ARBA" id="ARBA00022491"/>
    </source>
</evidence>
<keyword evidence="1" id="KW-0678">Repressor</keyword>